<organism evidence="1 2">
    <name type="scientific">Caballeronia sordidicola</name>
    <name type="common">Burkholderia sordidicola</name>
    <dbReference type="NCBI Taxonomy" id="196367"/>
    <lineage>
        <taxon>Bacteria</taxon>
        <taxon>Pseudomonadati</taxon>
        <taxon>Pseudomonadota</taxon>
        <taxon>Betaproteobacteria</taxon>
        <taxon>Burkholderiales</taxon>
        <taxon>Burkholderiaceae</taxon>
        <taxon>Caballeronia</taxon>
    </lineage>
</organism>
<protein>
    <submittedName>
        <fullName evidence="1">Uncharacterized protein</fullName>
    </submittedName>
</protein>
<dbReference type="EMBL" id="MTHB01000262">
    <property type="protein sequence ID" value="OXC72801.1"/>
    <property type="molecule type" value="Genomic_DNA"/>
</dbReference>
<reference evidence="2" key="1">
    <citation type="submission" date="2017-01" db="EMBL/GenBank/DDBJ databases">
        <title>Genome Analysis of Deinococcus marmoris KOPRI26562.</title>
        <authorList>
            <person name="Kim J.H."/>
            <person name="Oh H.-M."/>
        </authorList>
    </citation>
    <scope>NUCLEOTIDE SEQUENCE [LARGE SCALE GENOMIC DNA]</scope>
    <source>
        <strain evidence="2">PAMC 26633</strain>
    </source>
</reference>
<dbReference type="Proteomes" id="UP000214720">
    <property type="component" value="Unassembled WGS sequence"/>
</dbReference>
<evidence type="ECO:0000313" key="2">
    <source>
        <dbReference type="Proteomes" id="UP000214720"/>
    </source>
</evidence>
<gene>
    <name evidence="1" type="ORF">BSU04_39835</name>
</gene>
<evidence type="ECO:0000313" key="1">
    <source>
        <dbReference type="EMBL" id="OXC72801.1"/>
    </source>
</evidence>
<comment type="caution">
    <text evidence="1">The sequence shown here is derived from an EMBL/GenBank/DDBJ whole genome shotgun (WGS) entry which is preliminary data.</text>
</comment>
<accession>A0A226WNL3</accession>
<dbReference type="AlphaFoldDB" id="A0A226WNL3"/>
<proteinExistence type="predicted"/>
<name>A0A226WNL3_CABSO</name>
<sequence length="37" mass="4168">MTFDRLRPRAFFFPDGKHRAGALTLDQLNTSIDTGNS</sequence>